<reference evidence="2 3" key="1">
    <citation type="submission" date="2016-10" db="EMBL/GenBank/DDBJ databases">
        <title>The genome sequence of Colletotrichum fioriniae PJ7.</title>
        <authorList>
            <person name="Baroncelli R."/>
        </authorList>
    </citation>
    <scope>NUCLEOTIDE SEQUENCE [LARGE SCALE GENOMIC DNA]</scope>
    <source>
        <strain evidence="2">Col 31</strain>
    </source>
</reference>
<sequence>MPPWMRPSLSLIRSIRFDHALLGRMRVPVNSNLHRCFVSRTWIGLGQIYGGFVTNQVSSALVIRCPNLIPGYATSHLSTHSAATSRSPILPTEKEV</sequence>
<evidence type="ECO:0000256" key="1">
    <source>
        <dbReference type="SAM" id="MobiDB-lite"/>
    </source>
</evidence>
<feature type="compositionally biased region" description="Low complexity" evidence="1">
    <location>
        <begin position="77"/>
        <end position="87"/>
    </location>
</feature>
<dbReference type="AlphaFoldDB" id="A0AAI9XI01"/>
<evidence type="ECO:0000313" key="2">
    <source>
        <dbReference type="EMBL" id="KAK1449685.1"/>
    </source>
</evidence>
<comment type="caution">
    <text evidence="2">The sequence shown here is derived from an EMBL/GenBank/DDBJ whole genome shotgun (WGS) entry which is preliminary data.</text>
</comment>
<dbReference type="Proteomes" id="UP001239795">
    <property type="component" value="Unassembled WGS sequence"/>
</dbReference>
<gene>
    <name evidence="2" type="ORF">CMEL01_07021</name>
</gene>
<accession>A0AAI9XI01</accession>
<keyword evidence="3" id="KW-1185">Reference proteome</keyword>
<organism evidence="2 3">
    <name type="scientific">Colletotrichum melonis</name>
    <dbReference type="NCBI Taxonomy" id="1209925"/>
    <lineage>
        <taxon>Eukaryota</taxon>
        <taxon>Fungi</taxon>
        <taxon>Dikarya</taxon>
        <taxon>Ascomycota</taxon>
        <taxon>Pezizomycotina</taxon>
        <taxon>Sordariomycetes</taxon>
        <taxon>Hypocreomycetidae</taxon>
        <taxon>Glomerellales</taxon>
        <taxon>Glomerellaceae</taxon>
        <taxon>Colletotrichum</taxon>
        <taxon>Colletotrichum acutatum species complex</taxon>
    </lineage>
</organism>
<feature type="region of interest" description="Disordered" evidence="1">
    <location>
        <begin position="77"/>
        <end position="96"/>
    </location>
</feature>
<name>A0AAI9XI01_9PEZI</name>
<evidence type="ECO:0000313" key="3">
    <source>
        <dbReference type="Proteomes" id="UP001239795"/>
    </source>
</evidence>
<dbReference type="EMBL" id="MLGG01000057">
    <property type="protein sequence ID" value="KAK1449685.1"/>
    <property type="molecule type" value="Genomic_DNA"/>
</dbReference>
<proteinExistence type="predicted"/>
<protein>
    <submittedName>
        <fullName evidence="2">Uncharacterized protein</fullName>
    </submittedName>
</protein>